<keyword evidence="9 10" id="KW-0472">Membrane</keyword>
<comment type="caution">
    <text evidence="12">The sequence shown here is derived from an EMBL/GenBank/DDBJ whole genome shotgun (WGS) entry which is preliminary data.</text>
</comment>
<dbReference type="Gene3D" id="3.40.1700.10">
    <property type="entry name" value="DNA integrity scanning protein, DisA, N-terminal domain"/>
    <property type="match status" value="1"/>
</dbReference>
<keyword evidence="6 10" id="KW-0547">Nucleotide-binding</keyword>
<name>A0A9D1SK65_9FIRM</name>
<dbReference type="AlphaFoldDB" id="A0A9D1SK65"/>
<dbReference type="PANTHER" id="PTHR34185">
    <property type="entry name" value="DIADENYLATE CYCLASE"/>
    <property type="match status" value="1"/>
</dbReference>
<organism evidence="12 13">
    <name type="scientific">Candidatus Caccalectryoclostridium excrementigallinarum</name>
    <dbReference type="NCBI Taxonomy" id="2840710"/>
    <lineage>
        <taxon>Bacteria</taxon>
        <taxon>Bacillati</taxon>
        <taxon>Bacillota</taxon>
        <taxon>Clostridia</taxon>
        <taxon>Christensenellales</taxon>
        <taxon>Christensenellaceae</taxon>
        <taxon>Christensenellaceae incertae sedis</taxon>
        <taxon>Candidatus Caccalectryoclostridium</taxon>
    </lineage>
</organism>
<keyword evidence="7 10" id="KW-0067">ATP-binding</keyword>
<reference evidence="12" key="1">
    <citation type="submission" date="2020-10" db="EMBL/GenBank/DDBJ databases">
        <authorList>
            <person name="Gilroy R."/>
        </authorList>
    </citation>
    <scope>NUCLEOTIDE SEQUENCE</scope>
    <source>
        <strain evidence="12">9366</strain>
    </source>
</reference>
<proteinExistence type="inferred from homology"/>
<dbReference type="GO" id="GO:0106408">
    <property type="term" value="F:diadenylate cyclase activity"/>
    <property type="evidence" value="ECO:0007669"/>
    <property type="project" value="UniProtKB-EC"/>
</dbReference>
<comment type="similarity">
    <text evidence="10">Belongs to the adenylate cyclase family. DacA/CdaA subfamily.</text>
</comment>
<keyword evidence="5 10" id="KW-0548">Nucleotidyltransferase</keyword>
<dbReference type="SUPFAM" id="SSF143597">
    <property type="entry name" value="YojJ-like"/>
    <property type="match status" value="1"/>
</dbReference>
<dbReference type="HAMAP" id="MF_01499">
    <property type="entry name" value="DacA"/>
    <property type="match status" value="1"/>
</dbReference>
<feature type="transmembrane region" description="Helical" evidence="10">
    <location>
        <begin position="45"/>
        <end position="63"/>
    </location>
</feature>
<dbReference type="Proteomes" id="UP000824145">
    <property type="component" value="Unassembled WGS sequence"/>
</dbReference>
<comment type="function">
    <text evidence="10">Catalyzes the condensation of 2 ATP molecules into cyclic di-AMP (c-di-AMP), a second messenger used to regulate differing processes in different bacteria.</text>
</comment>
<keyword evidence="4 10" id="KW-0812">Transmembrane</keyword>
<dbReference type="InterPro" id="IPR014046">
    <property type="entry name" value="C-di-AMP_synthase"/>
</dbReference>
<dbReference type="GO" id="GO:0006171">
    <property type="term" value="P:cAMP biosynthetic process"/>
    <property type="evidence" value="ECO:0007669"/>
    <property type="project" value="InterPro"/>
</dbReference>
<comment type="caution">
    <text evidence="10">Lacks conserved residue(s) required for the propagation of feature annotation.</text>
</comment>
<evidence type="ECO:0000256" key="7">
    <source>
        <dbReference type="ARBA" id="ARBA00022840"/>
    </source>
</evidence>
<evidence type="ECO:0000313" key="13">
    <source>
        <dbReference type="Proteomes" id="UP000824145"/>
    </source>
</evidence>
<dbReference type="PANTHER" id="PTHR34185:SF1">
    <property type="entry name" value="DIADENYLATE CYCLASE"/>
    <property type="match status" value="1"/>
</dbReference>
<gene>
    <name evidence="10" type="primary">dacA</name>
    <name evidence="12" type="ORF">IAB07_02630</name>
</gene>
<evidence type="ECO:0000256" key="6">
    <source>
        <dbReference type="ARBA" id="ARBA00022741"/>
    </source>
</evidence>
<evidence type="ECO:0000313" key="12">
    <source>
        <dbReference type="EMBL" id="HIU62648.1"/>
    </source>
</evidence>
<dbReference type="GO" id="GO:0005524">
    <property type="term" value="F:ATP binding"/>
    <property type="evidence" value="ECO:0007669"/>
    <property type="project" value="UniProtKB-UniRule"/>
</dbReference>
<accession>A0A9D1SK65</accession>
<comment type="subunit">
    <text evidence="10">Probably a homodimer.</text>
</comment>
<comment type="catalytic activity">
    <reaction evidence="1 10">
        <text>2 ATP = 3',3'-c-di-AMP + 2 diphosphate</text>
        <dbReference type="Rhea" id="RHEA:35655"/>
        <dbReference type="ChEBI" id="CHEBI:30616"/>
        <dbReference type="ChEBI" id="CHEBI:33019"/>
        <dbReference type="ChEBI" id="CHEBI:71500"/>
        <dbReference type="EC" id="2.7.7.85"/>
    </reaction>
</comment>
<feature type="transmembrane region" description="Helical" evidence="10">
    <location>
        <begin position="75"/>
        <end position="92"/>
    </location>
</feature>
<feature type="transmembrane region" description="Helical" evidence="10">
    <location>
        <begin position="20"/>
        <end position="38"/>
    </location>
</feature>
<protein>
    <recommendedName>
        <fullName evidence="10">Diadenylate cyclase</fullName>
        <shortName evidence="10">DAC</shortName>
        <ecNumber evidence="10">2.7.7.85</ecNumber>
    </recommendedName>
    <alternativeName>
        <fullName evidence="10">Cyclic-di-AMP synthase</fullName>
        <shortName evidence="10">c-di-AMP synthase</shortName>
    </alternativeName>
</protein>
<keyword evidence="2 10" id="KW-1003">Cell membrane</keyword>
<dbReference type="InterPro" id="IPR034701">
    <property type="entry name" value="CdaA"/>
</dbReference>
<evidence type="ECO:0000256" key="2">
    <source>
        <dbReference type="ARBA" id="ARBA00022475"/>
    </source>
</evidence>
<evidence type="ECO:0000256" key="3">
    <source>
        <dbReference type="ARBA" id="ARBA00022679"/>
    </source>
</evidence>
<sequence length="284" mass="30927">MFALCSSSAGEYLTNLDWTIAIDLAVLIAVAVMVLIFFKRRNSIKLALVFSAFLLLYCIVWVINGLLGKLYVTKMILSVVGFFLIGAFIVVYQTDLKVSFSKLAHIGEKSGKSDMDTTYEEMKASANEIVRACQTMAKNNVGALIIICPAAVPPHILDTGTILNANVSCGLLESIFNTHAPLHDGAVVVKGNKILGAGCFLPLSQEVNISKELGTRHRAAIGITEENNDIFAIVVSEETGIISTVTAGKIKRYMTPESLSEQIEQAFGVSTRPRKEKVKEHKFL</sequence>
<dbReference type="InterPro" id="IPR036888">
    <property type="entry name" value="DNA_integrity_DisA_N_sf"/>
</dbReference>
<dbReference type="EC" id="2.7.7.85" evidence="10"/>
<evidence type="ECO:0000256" key="8">
    <source>
        <dbReference type="ARBA" id="ARBA00022989"/>
    </source>
</evidence>
<evidence type="ECO:0000256" key="10">
    <source>
        <dbReference type="HAMAP-Rule" id="MF_01499"/>
    </source>
</evidence>
<keyword evidence="3 10" id="KW-0808">Transferase</keyword>
<reference evidence="12" key="2">
    <citation type="journal article" date="2021" name="PeerJ">
        <title>Extensive microbial diversity within the chicken gut microbiome revealed by metagenomics and culture.</title>
        <authorList>
            <person name="Gilroy R."/>
            <person name="Ravi A."/>
            <person name="Getino M."/>
            <person name="Pursley I."/>
            <person name="Horton D.L."/>
            <person name="Alikhan N.F."/>
            <person name="Baker D."/>
            <person name="Gharbi K."/>
            <person name="Hall N."/>
            <person name="Watson M."/>
            <person name="Adriaenssens E.M."/>
            <person name="Foster-Nyarko E."/>
            <person name="Jarju S."/>
            <person name="Secka A."/>
            <person name="Antonio M."/>
            <person name="Oren A."/>
            <person name="Chaudhuri R.R."/>
            <person name="La Ragione R."/>
            <person name="Hildebrand F."/>
            <person name="Pallen M.J."/>
        </authorList>
    </citation>
    <scope>NUCLEOTIDE SEQUENCE</scope>
    <source>
        <strain evidence="12">9366</strain>
    </source>
</reference>
<dbReference type="PROSITE" id="PS51794">
    <property type="entry name" value="DAC"/>
    <property type="match status" value="1"/>
</dbReference>
<dbReference type="InterPro" id="IPR050338">
    <property type="entry name" value="DisA"/>
</dbReference>
<dbReference type="EMBL" id="DVNJ01000015">
    <property type="protein sequence ID" value="HIU62648.1"/>
    <property type="molecule type" value="Genomic_DNA"/>
</dbReference>
<dbReference type="PIRSF" id="PIRSF004793">
    <property type="entry name" value="UCP004793"/>
    <property type="match status" value="1"/>
</dbReference>
<feature type="domain" description="DAC" evidence="11">
    <location>
        <begin position="93"/>
        <end position="256"/>
    </location>
</feature>
<dbReference type="GO" id="GO:0004016">
    <property type="term" value="F:adenylate cyclase activity"/>
    <property type="evidence" value="ECO:0007669"/>
    <property type="project" value="UniProtKB-UniRule"/>
</dbReference>
<keyword evidence="8 10" id="KW-1133">Transmembrane helix</keyword>
<dbReference type="Pfam" id="PF02457">
    <property type="entry name" value="DAC"/>
    <property type="match status" value="1"/>
</dbReference>
<evidence type="ECO:0000259" key="11">
    <source>
        <dbReference type="PROSITE" id="PS51794"/>
    </source>
</evidence>
<evidence type="ECO:0000256" key="4">
    <source>
        <dbReference type="ARBA" id="ARBA00022692"/>
    </source>
</evidence>
<dbReference type="InterPro" id="IPR003390">
    <property type="entry name" value="DNA_integrity_scan_DisA_N"/>
</dbReference>
<evidence type="ECO:0000256" key="1">
    <source>
        <dbReference type="ARBA" id="ARBA00000877"/>
    </source>
</evidence>
<evidence type="ECO:0000256" key="9">
    <source>
        <dbReference type="ARBA" id="ARBA00023136"/>
    </source>
</evidence>
<evidence type="ECO:0000256" key="5">
    <source>
        <dbReference type="ARBA" id="ARBA00022695"/>
    </source>
</evidence>